<dbReference type="Proteomes" id="UP000032180">
    <property type="component" value="Chromosome 11"/>
</dbReference>
<protein>
    <submittedName>
        <fullName evidence="1">Uncharacterized protein</fullName>
    </submittedName>
</protein>
<organism evidence="1 2">
    <name type="scientific">Leersia perrieri</name>
    <dbReference type="NCBI Taxonomy" id="77586"/>
    <lineage>
        <taxon>Eukaryota</taxon>
        <taxon>Viridiplantae</taxon>
        <taxon>Streptophyta</taxon>
        <taxon>Embryophyta</taxon>
        <taxon>Tracheophyta</taxon>
        <taxon>Spermatophyta</taxon>
        <taxon>Magnoliopsida</taxon>
        <taxon>Liliopsida</taxon>
        <taxon>Poales</taxon>
        <taxon>Poaceae</taxon>
        <taxon>BOP clade</taxon>
        <taxon>Oryzoideae</taxon>
        <taxon>Oryzeae</taxon>
        <taxon>Oryzinae</taxon>
        <taxon>Leersia</taxon>
    </lineage>
</organism>
<reference evidence="2" key="2">
    <citation type="submission" date="2013-12" db="EMBL/GenBank/DDBJ databases">
        <authorList>
            <person name="Yu Y."/>
            <person name="Lee S."/>
            <person name="de Baynast K."/>
            <person name="Wissotski M."/>
            <person name="Liu L."/>
            <person name="Talag J."/>
            <person name="Goicoechea J."/>
            <person name="Angelova A."/>
            <person name="Jetty R."/>
            <person name="Kudrna D."/>
            <person name="Golser W."/>
            <person name="Rivera L."/>
            <person name="Zhang J."/>
            <person name="Wing R."/>
        </authorList>
    </citation>
    <scope>NUCLEOTIDE SEQUENCE</scope>
</reference>
<reference evidence="1" key="3">
    <citation type="submission" date="2015-04" db="UniProtKB">
        <authorList>
            <consortium name="EnsemblPlants"/>
        </authorList>
    </citation>
    <scope>IDENTIFICATION</scope>
</reference>
<evidence type="ECO:0000313" key="2">
    <source>
        <dbReference type="Proteomes" id="UP000032180"/>
    </source>
</evidence>
<proteinExistence type="predicted"/>
<sequence length="81" mass="9260">MSFRSRQPHLAGEALLSPSPRLTLWEERRCCRPRLTSREEPHRRRRGSPRGSSFFVPDLACRMRSSVAALHLEQGLPPHGS</sequence>
<keyword evidence="2" id="KW-1185">Reference proteome</keyword>
<dbReference type="AlphaFoldDB" id="A0A0D9XTC0"/>
<reference evidence="1 2" key="1">
    <citation type="submission" date="2012-08" db="EMBL/GenBank/DDBJ databases">
        <title>Oryza genome evolution.</title>
        <authorList>
            <person name="Wing R.A."/>
        </authorList>
    </citation>
    <scope>NUCLEOTIDE SEQUENCE</scope>
</reference>
<dbReference type="EnsemblPlants" id="LPERR11G13970.1">
    <property type="protein sequence ID" value="LPERR11G13970.1"/>
    <property type="gene ID" value="LPERR11G13970"/>
</dbReference>
<evidence type="ECO:0000313" key="1">
    <source>
        <dbReference type="EnsemblPlants" id="LPERR11G13970.1"/>
    </source>
</evidence>
<name>A0A0D9XTC0_9ORYZ</name>
<dbReference type="Gramene" id="LPERR11G13970.1">
    <property type="protein sequence ID" value="LPERR11G13970.1"/>
    <property type="gene ID" value="LPERR11G13970"/>
</dbReference>
<dbReference type="HOGENOM" id="CLU_2577302_0_0_1"/>
<accession>A0A0D9XTC0</accession>